<dbReference type="Proteomes" id="UP000284177">
    <property type="component" value="Unassembled WGS sequence"/>
</dbReference>
<dbReference type="InterPro" id="IPR036856">
    <property type="entry name" value="Ald_Oxase/Xan_DH_a/b_sf"/>
</dbReference>
<dbReference type="SUPFAM" id="SSF54665">
    <property type="entry name" value="CO dehydrogenase molybdoprotein N-domain-like"/>
    <property type="match status" value="1"/>
</dbReference>
<dbReference type="InterPro" id="IPR000674">
    <property type="entry name" value="Ald_Oxase/Xan_DH_a/b"/>
</dbReference>
<protein>
    <submittedName>
        <fullName evidence="4">Aldehyde oxidase</fullName>
    </submittedName>
</protein>
<dbReference type="Pfam" id="PF02738">
    <property type="entry name" value="MoCoBD_1"/>
    <property type="match status" value="1"/>
</dbReference>
<sequence>MKKNKLKYVGKSIPIHDVTEKVTGRLKYVGDIELHGMLHARLLLSDIAHGKIKRIDTSKAEALPGVKAIFTYENSPNTLYNSHVWLEGMEIIKDERLFSDKIRYYGDRIAAVIAEDAKTAKKAVDLIKVEYEELPVITDPEEALKEDVVKIHSPGNVTFSKELECGNIDEGFEKADYVFEDRITTQKQHHAAMEPHVCIAAPDPFGNITIWSPCQVIFQVRLITAEVLNMPLNKIRVIKAPMGGSFGGKGQPILEPICAFLAKEVGTPIKLQMDRVQTIIGTRTRNAVIGKVKTAVDSKGNILARDIDILVDNGAYFTNGSAVNMAMAKKYFRLYRIKNQRYKGTSVYTNTPIGGACRGYGSPQIHTITEINIDNIARSLNMDPVELRLKNLVHPYDEDPIGGPNLGNARVIDCVKKGAEAFKWKEKWNRPKSKGRFVKGVGMACSTHGNGYHGAYPDFITMSLRLTEDGGAYLKSGIHDLGCGTVTSIKQIVAEVLDIHPDKILAPEGDTMISPFDSAGTQASRVTFVCGGCAKKVAELAKDKLISYAAKILNCSKDDIVVEDGLVWSVNTPHYKVSYGSIVTETQNNFEDSIEVTYTYKSPSNPGVYSANFAEVEIDTLTGLVRVVDFLAVHDVGKAINKGFVEGQIHGGVQMGIGYALSEEITIDKKGRIKSDNFNRYHIINAPDMPNVKVLLIEEGEKDGPFGAKSVGEIAAVASTPAVINAINNALDIKINSLPATPEKIIKALKEKERTVNRI</sequence>
<keyword evidence="1" id="KW-0500">Molybdenum</keyword>
<name>A0A419T5X4_9FIRM</name>
<feature type="domain" description="Aldehyde oxidase/xanthine dehydrogenase a/b hammerhead" evidence="3">
    <location>
        <begin position="23"/>
        <end position="135"/>
    </location>
</feature>
<keyword evidence="2" id="KW-0560">Oxidoreductase</keyword>
<dbReference type="OrthoDB" id="9759099at2"/>
<comment type="caution">
    <text evidence="4">The sequence shown here is derived from an EMBL/GenBank/DDBJ whole genome shotgun (WGS) entry which is preliminary data.</text>
</comment>
<gene>
    <name evidence="4" type="ORF">BET03_10000</name>
</gene>
<organism evidence="4 5">
    <name type="scientific">Thermohalobacter berrensis</name>
    <dbReference type="NCBI Taxonomy" id="99594"/>
    <lineage>
        <taxon>Bacteria</taxon>
        <taxon>Bacillati</taxon>
        <taxon>Bacillota</taxon>
        <taxon>Tissierellia</taxon>
        <taxon>Tissierellales</taxon>
        <taxon>Thermohalobacteraceae</taxon>
        <taxon>Thermohalobacter</taxon>
    </lineage>
</organism>
<dbReference type="PANTHER" id="PTHR11908:SF132">
    <property type="entry name" value="ALDEHYDE OXIDASE 1-RELATED"/>
    <property type="match status" value="1"/>
</dbReference>
<accession>A0A419T5X4</accession>
<dbReference type="InterPro" id="IPR016208">
    <property type="entry name" value="Ald_Oxase/xanthine_DH-like"/>
</dbReference>
<dbReference type="RefSeq" id="WP_120168096.1">
    <property type="nucleotide sequence ID" value="NZ_MCIB01000008.1"/>
</dbReference>
<reference evidence="4 5" key="1">
    <citation type="submission" date="2016-08" db="EMBL/GenBank/DDBJ databases">
        <title>Novel Firmicutes and Novel Genomes.</title>
        <authorList>
            <person name="Poppleton D.I."/>
            <person name="Gribaldo S."/>
        </authorList>
    </citation>
    <scope>NUCLEOTIDE SEQUENCE [LARGE SCALE GENOMIC DNA]</scope>
    <source>
        <strain evidence="4 5">CTT3</strain>
    </source>
</reference>
<evidence type="ECO:0000256" key="2">
    <source>
        <dbReference type="ARBA" id="ARBA00023002"/>
    </source>
</evidence>
<dbReference type="SMART" id="SM01008">
    <property type="entry name" value="Ald_Xan_dh_C"/>
    <property type="match status" value="1"/>
</dbReference>
<dbReference type="SUPFAM" id="SSF56003">
    <property type="entry name" value="Molybdenum cofactor-binding domain"/>
    <property type="match status" value="1"/>
</dbReference>
<evidence type="ECO:0000256" key="1">
    <source>
        <dbReference type="ARBA" id="ARBA00022505"/>
    </source>
</evidence>
<keyword evidence="5" id="KW-1185">Reference proteome</keyword>
<dbReference type="EMBL" id="MCIB01000008">
    <property type="protein sequence ID" value="RKD32940.1"/>
    <property type="molecule type" value="Genomic_DNA"/>
</dbReference>
<dbReference type="InterPro" id="IPR046867">
    <property type="entry name" value="AldOxase/xan_DH_MoCoBD2"/>
</dbReference>
<dbReference type="Pfam" id="PF20256">
    <property type="entry name" value="MoCoBD_2"/>
    <property type="match status" value="1"/>
</dbReference>
<dbReference type="GO" id="GO:0016491">
    <property type="term" value="F:oxidoreductase activity"/>
    <property type="evidence" value="ECO:0007669"/>
    <property type="project" value="UniProtKB-KW"/>
</dbReference>
<dbReference type="Pfam" id="PF01315">
    <property type="entry name" value="Ald_Xan_dh_C"/>
    <property type="match status" value="1"/>
</dbReference>
<dbReference type="InterPro" id="IPR008274">
    <property type="entry name" value="AldOxase/xan_DH_MoCoBD1"/>
</dbReference>
<dbReference type="AlphaFoldDB" id="A0A419T5X4"/>
<dbReference type="Gene3D" id="3.30.365.10">
    <property type="entry name" value="Aldehyde oxidase/xanthine dehydrogenase, molybdopterin binding domain"/>
    <property type="match status" value="4"/>
</dbReference>
<dbReference type="InterPro" id="IPR037165">
    <property type="entry name" value="AldOxase/xan_DH_Mopterin-bd_sf"/>
</dbReference>
<evidence type="ECO:0000259" key="3">
    <source>
        <dbReference type="SMART" id="SM01008"/>
    </source>
</evidence>
<dbReference type="GO" id="GO:0005506">
    <property type="term" value="F:iron ion binding"/>
    <property type="evidence" value="ECO:0007669"/>
    <property type="project" value="InterPro"/>
</dbReference>
<evidence type="ECO:0000313" key="5">
    <source>
        <dbReference type="Proteomes" id="UP000284177"/>
    </source>
</evidence>
<evidence type="ECO:0000313" key="4">
    <source>
        <dbReference type="EMBL" id="RKD32940.1"/>
    </source>
</evidence>
<dbReference type="PANTHER" id="PTHR11908">
    <property type="entry name" value="XANTHINE DEHYDROGENASE"/>
    <property type="match status" value="1"/>
</dbReference>
<proteinExistence type="predicted"/>
<dbReference type="Gene3D" id="3.90.1170.50">
    <property type="entry name" value="Aldehyde oxidase/xanthine dehydrogenase, a/b hammerhead"/>
    <property type="match status" value="1"/>
</dbReference>